<dbReference type="RefSeq" id="WP_413224086.1">
    <property type="nucleotide sequence ID" value="NZ_BAAAWD010000006.1"/>
</dbReference>
<dbReference type="Gene3D" id="3.40.50.11820">
    <property type="match status" value="1"/>
</dbReference>
<dbReference type="Gene3D" id="3.40.50.12580">
    <property type="match status" value="1"/>
</dbReference>
<dbReference type="InterPro" id="IPR051612">
    <property type="entry name" value="Teichoic_Acid_Biosynth"/>
</dbReference>
<gene>
    <name evidence="9" type="ORF">GCM10017559_13120</name>
</gene>
<keyword evidence="5" id="KW-0777">Teichoic acid biosynthesis</keyword>
<evidence type="ECO:0000256" key="2">
    <source>
        <dbReference type="ARBA" id="ARBA00010488"/>
    </source>
</evidence>
<dbReference type="SUPFAM" id="SSF53756">
    <property type="entry name" value="UDP-Glycosyltransferase/glycogen phosphorylase"/>
    <property type="match status" value="1"/>
</dbReference>
<evidence type="ECO:0000313" key="10">
    <source>
        <dbReference type="Proteomes" id="UP001499930"/>
    </source>
</evidence>
<name>A0ABN3XT34_9ACTN</name>
<evidence type="ECO:0000259" key="8">
    <source>
        <dbReference type="Pfam" id="PF00535"/>
    </source>
</evidence>
<reference evidence="9 10" key="1">
    <citation type="journal article" date="2019" name="Int. J. Syst. Evol. Microbiol.">
        <title>The Global Catalogue of Microorganisms (GCM) 10K type strain sequencing project: providing services to taxonomists for standard genome sequencing and annotation.</title>
        <authorList>
            <consortium name="The Broad Institute Genomics Platform"/>
            <consortium name="The Broad Institute Genome Sequencing Center for Infectious Disease"/>
            <person name="Wu L."/>
            <person name="Ma J."/>
        </authorList>
    </citation>
    <scope>NUCLEOTIDE SEQUENCE [LARGE SCALE GENOMIC DNA]</scope>
    <source>
        <strain evidence="9 10">JCM 3106</strain>
    </source>
</reference>
<dbReference type="PANTHER" id="PTHR37316">
    <property type="entry name" value="TEICHOIC ACID GLYCEROL-PHOSPHATE PRIMASE"/>
    <property type="match status" value="1"/>
</dbReference>
<dbReference type="InterPro" id="IPR001173">
    <property type="entry name" value="Glyco_trans_2-like"/>
</dbReference>
<evidence type="ECO:0000256" key="3">
    <source>
        <dbReference type="ARBA" id="ARBA00022475"/>
    </source>
</evidence>
<dbReference type="Proteomes" id="UP001499930">
    <property type="component" value="Unassembled WGS sequence"/>
</dbReference>
<keyword evidence="3" id="KW-1003">Cell membrane</keyword>
<proteinExistence type="inferred from homology"/>
<evidence type="ECO:0000256" key="4">
    <source>
        <dbReference type="ARBA" id="ARBA00022679"/>
    </source>
</evidence>
<evidence type="ECO:0000256" key="6">
    <source>
        <dbReference type="ARBA" id="ARBA00023136"/>
    </source>
</evidence>
<dbReference type="PANTHER" id="PTHR37316:SF3">
    <property type="entry name" value="TEICHOIC ACID GLYCEROL-PHOSPHATE TRANSFERASE"/>
    <property type="match status" value="1"/>
</dbReference>
<feature type="compositionally biased region" description="Basic and acidic residues" evidence="7">
    <location>
        <begin position="919"/>
        <end position="935"/>
    </location>
</feature>
<dbReference type="Pfam" id="PF00535">
    <property type="entry name" value="Glycos_transf_2"/>
    <property type="match status" value="1"/>
</dbReference>
<keyword evidence="10" id="KW-1185">Reference proteome</keyword>
<keyword evidence="6" id="KW-0472">Membrane</keyword>
<dbReference type="Gene3D" id="3.90.550.10">
    <property type="entry name" value="Spore Coat Polysaccharide Biosynthesis Protein SpsA, Chain A"/>
    <property type="match status" value="1"/>
</dbReference>
<dbReference type="CDD" id="cd00761">
    <property type="entry name" value="Glyco_tranf_GTA_type"/>
    <property type="match status" value="1"/>
</dbReference>
<organism evidence="9 10">
    <name type="scientific">Streptosporangium longisporum</name>
    <dbReference type="NCBI Taxonomy" id="46187"/>
    <lineage>
        <taxon>Bacteria</taxon>
        <taxon>Bacillati</taxon>
        <taxon>Actinomycetota</taxon>
        <taxon>Actinomycetes</taxon>
        <taxon>Streptosporangiales</taxon>
        <taxon>Streptosporangiaceae</taxon>
        <taxon>Streptosporangium</taxon>
    </lineage>
</organism>
<comment type="similarity">
    <text evidence="2">Belongs to the CDP-glycerol glycerophosphotransferase family.</text>
</comment>
<protein>
    <recommendedName>
        <fullName evidence="8">Glycosyltransferase 2-like domain-containing protein</fullName>
    </recommendedName>
</protein>
<evidence type="ECO:0000256" key="5">
    <source>
        <dbReference type="ARBA" id="ARBA00022944"/>
    </source>
</evidence>
<evidence type="ECO:0000313" key="9">
    <source>
        <dbReference type="EMBL" id="GAA2994172.1"/>
    </source>
</evidence>
<dbReference type="InterPro" id="IPR043149">
    <property type="entry name" value="TagF_N"/>
</dbReference>
<dbReference type="Pfam" id="PF04464">
    <property type="entry name" value="Glyphos_transf"/>
    <property type="match status" value="1"/>
</dbReference>
<feature type="region of interest" description="Disordered" evidence="7">
    <location>
        <begin position="909"/>
        <end position="938"/>
    </location>
</feature>
<keyword evidence="4" id="KW-0808">Transferase</keyword>
<comment type="caution">
    <text evidence="9">The sequence shown here is derived from an EMBL/GenBank/DDBJ whole genome shotgun (WGS) entry which is preliminary data.</text>
</comment>
<evidence type="ECO:0000256" key="7">
    <source>
        <dbReference type="SAM" id="MobiDB-lite"/>
    </source>
</evidence>
<dbReference type="SUPFAM" id="SSF53448">
    <property type="entry name" value="Nucleotide-diphospho-sugar transferases"/>
    <property type="match status" value="1"/>
</dbReference>
<accession>A0ABN3XT34</accession>
<feature type="domain" description="Glycosyltransferase 2-like" evidence="8">
    <location>
        <begin position="2"/>
        <end position="165"/>
    </location>
</feature>
<dbReference type="EMBL" id="BAAAWD010000006">
    <property type="protein sequence ID" value="GAA2994172.1"/>
    <property type="molecule type" value="Genomic_DNA"/>
</dbReference>
<dbReference type="InterPro" id="IPR029044">
    <property type="entry name" value="Nucleotide-diphossugar_trans"/>
</dbReference>
<dbReference type="InterPro" id="IPR007554">
    <property type="entry name" value="Glycerophosphate_synth"/>
</dbReference>
<sequence>MVITYNDATRLPRAVRSVLRQSLRGVEVIIVDDASTDGTEPVARALQREDPRVRYLRTEVNSGGCGTPRNRGVASARAPYVMFLDSDDELTRHACKSLLLEIERTGADFVTGQISRLYERTGKTARYYPALFARRRTVEGIAQEPEMFLDSFSTNKLYRAELLRRVPFPEDIHYEDHVFSTALYCAARRFAVVPWVVYLWHRAAAGGETRPSISLSLTEMANVRSRIQAARMSDDILRENGLGHLVHERQRRFVRQDLRVYLNPLPARDLAWIAEFVSVVRPYLAELDPVVFETVDPLMRVCCSFITDGRPDELLIAARSLNGPKAPPRAALRRDGHTYWGTAADPRREITPLRMAELPYTASRLRHEAVVTGEGTTLRLSIRTYDPFGVLEATPGWTAFLRFRDHRVPLRPRAQPGGEYLGEATVDLAGIRHGRLGFDGRYDPVVEIVRPDGRTTSDRLLVDPAAAPFTAAVPHHDVTVRAEGSAAFLRVVWRRRGPLRRLPKLRRAGVRLLRRIGAPEVKLRVYKGLISVLPPRRDLVLFESDVGAGYTGNPRYVYEELRRRGTPLRTVWSVSRNRRNFPPGTRLVRRMSWRHVWTMARAGYWVDSHGMPLAYPKPSGTRYLQTWHGQGIKSVGFDAPDLRADFDAPRAAWRAAVERWDALVAPSAEFERVFVPSNGYRGPLLRHGSPRCDVLVRGDPEAARRARERLEIPPGSRVLLYAPTYRDRARGSGRSVRADLTAMAEALSGEWTMVLRTHPVERFRVPEHLRHFVRPAGSYPEVNDLMLLSDALLTDYSSLMCDYAVTGRPMLFLIDDWDEYRHLERGVYHDLPAIAPGPCLTTTGELIEALRDLEGVTASFAPRYRAFRELWCAEERGHASARVVDDFFGPSPERVPGPAVRSVPERVGEPVLVPGVPDGRARDRAGADGRTDGRARRAGWRSPIRLPIPGWFR</sequence>
<evidence type="ECO:0000256" key="1">
    <source>
        <dbReference type="ARBA" id="ARBA00004202"/>
    </source>
</evidence>
<dbReference type="InterPro" id="IPR043148">
    <property type="entry name" value="TagF_C"/>
</dbReference>
<comment type="subcellular location">
    <subcellularLocation>
        <location evidence="1">Cell membrane</location>
        <topology evidence="1">Peripheral membrane protein</topology>
    </subcellularLocation>
</comment>